<evidence type="ECO:0000313" key="2">
    <source>
        <dbReference type="Proteomes" id="UP000308197"/>
    </source>
</evidence>
<reference evidence="1 2" key="1">
    <citation type="journal article" date="2019" name="Nat. Ecol. Evol.">
        <title>Megaphylogeny resolves global patterns of mushroom evolution.</title>
        <authorList>
            <person name="Varga T."/>
            <person name="Krizsan K."/>
            <person name="Foldi C."/>
            <person name="Dima B."/>
            <person name="Sanchez-Garcia M."/>
            <person name="Sanchez-Ramirez S."/>
            <person name="Szollosi G.J."/>
            <person name="Szarkandi J.G."/>
            <person name="Papp V."/>
            <person name="Albert L."/>
            <person name="Andreopoulos W."/>
            <person name="Angelini C."/>
            <person name="Antonin V."/>
            <person name="Barry K.W."/>
            <person name="Bougher N.L."/>
            <person name="Buchanan P."/>
            <person name="Buyck B."/>
            <person name="Bense V."/>
            <person name="Catcheside P."/>
            <person name="Chovatia M."/>
            <person name="Cooper J."/>
            <person name="Damon W."/>
            <person name="Desjardin D."/>
            <person name="Finy P."/>
            <person name="Geml J."/>
            <person name="Haridas S."/>
            <person name="Hughes K."/>
            <person name="Justo A."/>
            <person name="Karasinski D."/>
            <person name="Kautmanova I."/>
            <person name="Kiss B."/>
            <person name="Kocsube S."/>
            <person name="Kotiranta H."/>
            <person name="LaButti K.M."/>
            <person name="Lechner B.E."/>
            <person name="Liimatainen K."/>
            <person name="Lipzen A."/>
            <person name="Lukacs Z."/>
            <person name="Mihaltcheva S."/>
            <person name="Morgado L.N."/>
            <person name="Niskanen T."/>
            <person name="Noordeloos M.E."/>
            <person name="Ohm R.A."/>
            <person name="Ortiz-Santana B."/>
            <person name="Ovrebo C."/>
            <person name="Racz N."/>
            <person name="Riley R."/>
            <person name="Savchenko A."/>
            <person name="Shiryaev A."/>
            <person name="Soop K."/>
            <person name="Spirin V."/>
            <person name="Szebenyi C."/>
            <person name="Tomsovsky M."/>
            <person name="Tulloss R.E."/>
            <person name="Uehling J."/>
            <person name="Grigoriev I.V."/>
            <person name="Vagvolgyi C."/>
            <person name="Papp T."/>
            <person name="Martin F.M."/>
            <person name="Miettinen O."/>
            <person name="Hibbett D.S."/>
            <person name="Nagy L.G."/>
        </authorList>
    </citation>
    <scope>NUCLEOTIDE SEQUENCE [LARGE SCALE GENOMIC DNA]</scope>
    <source>
        <strain evidence="1 2">HHB13444</strain>
    </source>
</reference>
<dbReference type="SUPFAM" id="SSF81383">
    <property type="entry name" value="F-box domain"/>
    <property type="match status" value="1"/>
</dbReference>
<keyword evidence="2" id="KW-1185">Reference proteome</keyword>
<gene>
    <name evidence="1" type="ORF">K466DRAFT_593170</name>
</gene>
<dbReference type="InParanoid" id="A0A5C3PZ35"/>
<dbReference type="InterPro" id="IPR036047">
    <property type="entry name" value="F-box-like_dom_sf"/>
</dbReference>
<dbReference type="Proteomes" id="UP000308197">
    <property type="component" value="Unassembled WGS sequence"/>
</dbReference>
<proteinExistence type="predicted"/>
<organism evidence="1 2">
    <name type="scientific">Polyporus arcularius HHB13444</name>
    <dbReference type="NCBI Taxonomy" id="1314778"/>
    <lineage>
        <taxon>Eukaryota</taxon>
        <taxon>Fungi</taxon>
        <taxon>Dikarya</taxon>
        <taxon>Basidiomycota</taxon>
        <taxon>Agaricomycotina</taxon>
        <taxon>Agaricomycetes</taxon>
        <taxon>Polyporales</taxon>
        <taxon>Polyporaceae</taxon>
        <taxon>Polyporus</taxon>
    </lineage>
</organism>
<protein>
    <recommendedName>
        <fullName evidence="3">F-box domain-containing protein</fullName>
    </recommendedName>
</protein>
<sequence length="387" mass="44300">MQSWYLVNIDKKQVNSYRGPHQMNWYCARGDDEQPCRSIFPPCLSRQVDVWCNSDAMIAQTSALFVLPPELLCTVFSALHELHHAVAFAVTCRYLLSVGRHHILRAEREFYAPWAACRLICIGSKTDEDDLPESMLTSEERAEVAAWSARASEYADGSGSEDEESVEKGFLGYIYSHYRLALSRAWTMHRFEGALLLMEAMKQDNARHDQPPYPHSTYVSDYDLFDTVFGLHSNPMHSGPHSLSLRPQYPRGTRVLCNLSKAEYIREDGMTLAWGPRRGVLWYHVLLSLICWSSDPENGMPVLGNRAKCAHRGRWAGDKICMAVFEQLPDLELNAAGGRDWTDVSRDTEELLRDIWDRIQPPLLADDSGQDIVQYMEWEIRGDRNHE</sequence>
<name>A0A5C3PZ35_9APHY</name>
<dbReference type="EMBL" id="ML210964">
    <property type="protein sequence ID" value="TFK94872.1"/>
    <property type="molecule type" value="Genomic_DNA"/>
</dbReference>
<dbReference type="AlphaFoldDB" id="A0A5C3PZ35"/>
<evidence type="ECO:0008006" key="3">
    <source>
        <dbReference type="Google" id="ProtNLM"/>
    </source>
</evidence>
<evidence type="ECO:0000313" key="1">
    <source>
        <dbReference type="EMBL" id="TFK94872.1"/>
    </source>
</evidence>
<accession>A0A5C3PZ35</accession>